<reference evidence="1" key="1">
    <citation type="submission" date="2021-01" db="EMBL/GenBank/DDBJ databases">
        <authorList>
            <consortium name="Genoscope - CEA"/>
            <person name="William W."/>
        </authorList>
    </citation>
    <scope>NUCLEOTIDE SEQUENCE</scope>
</reference>
<dbReference type="Proteomes" id="UP000683925">
    <property type="component" value="Unassembled WGS sequence"/>
</dbReference>
<name>A0A8S1XDW1_PAROT</name>
<evidence type="ECO:0000313" key="2">
    <source>
        <dbReference type="Proteomes" id="UP000683925"/>
    </source>
</evidence>
<dbReference type="AlphaFoldDB" id="A0A8S1XDW1"/>
<keyword evidence="2" id="KW-1185">Reference proteome</keyword>
<gene>
    <name evidence="1" type="ORF">POCTA_138.1.T1190034</name>
</gene>
<comment type="caution">
    <text evidence="1">The sequence shown here is derived from an EMBL/GenBank/DDBJ whole genome shotgun (WGS) entry which is preliminary data.</text>
</comment>
<sequence>MHTNVLNFNEVYKNLGEENATNQLHKIIGKRITPSLQRDGSLWQYLISKFQSLLFYEIRCAKAYSKFLFVIYKMNQSKRGIKRIKTVLEYKCSTPIIVIQNSEHTDRTQNFKGVQLIIQTINIIGQIKKNLQQQESKLKY</sequence>
<proteinExistence type="predicted"/>
<dbReference type="EMBL" id="CAJJDP010000119">
    <property type="protein sequence ID" value="CAD8199290.1"/>
    <property type="molecule type" value="Genomic_DNA"/>
</dbReference>
<evidence type="ECO:0000313" key="1">
    <source>
        <dbReference type="EMBL" id="CAD8199290.1"/>
    </source>
</evidence>
<accession>A0A8S1XDW1</accession>
<protein>
    <submittedName>
        <fullName evidence="1">Uncharacterized protein</fullName>
    </submittedName>
</protein>
<organism evidence="1 2">
    <name type="scientific">Paramecium octaurelia</name>
    <dbReference type="NCBI Taxonomy" id="43137"/>
    <lineage>
        <taxon>Eukaryota</taxon>
        <taxon>Sar</taxon>
        <taxon>Alveolata</taxon>
        <taxon>Ciliophora</taxon>
        <taxon>Intramacronucleata</taxon>
        <taxon>Oligohymenophorea</taxon>
        <taxon>Peniculida</taxon>
        <taxon>Parameciidae</taxon>
        <taxon>Paramecium</taxon>
    </lineage>
</organism>